<feature type="domain" description="GW" evidence="5">
    <location>
        <begin position="71"/>
        <end position="93"/>
    </location>
</feature>
<evidence type="ECO:0000259" key="5">
    <source>
        <dbReference type="Pfam" id="PF13457"/>
    </source>
</evidence>
<dbReference type="Pfam" id="PF13457">
    <property type="entry name" value="GW"/>
    <property type="match status" value="2"/>
</dbReference>
<comment type="caution">
    <text evidence="6">The sequence shown here is derived from an EMBL/GenBank/DDBJ whole genome shotgun (WGS) entry which is preliminary data.</text>
</comment>
<accession>A0ABW1SIU3</accession>
<feature type="domain" description="GW" evidence="5">
    <location>
        <begin position="145"/>
        <end position="186"/>
    </location>
</feature>
<dbReference type="GO" id="GO:0016787">
    <property type="term" value="F:hydrolase activity"/>
    <property type="evidence" value="ECO:0007669"/>
    <property type="project" value="UniProtKB-KW"/>
</dbReference>
<gene>
    <name evidence="6" type="ORF">ACFP1L_04555</name>
</gene>
<keyword evidence="3" id="KW-0472">Membrane</keyword>
<dbReference type="InterPro" id="IPR001466">
    <property type="entry name" value="Beta-lactam-related"/>
</dbReference>
<dbReference type="PANTHER" id="PTHR46825:SF11">
    <property type="entry name" value="PENICILLIN-BINDING PROTEIN 4"/>
    <property type="match status" value="1"/>
</dbReference>
<dbReference type="InterPro" id="IPR025987">
    <property type="entry name" value="GW_dom"/>
</dbReference>
<dbReference type="SUPFAM" id="SSF56601">
    <property type="entry name" value="beta-lactamase/transpeptidase-like"/>
    <property type="match status" value="1"/>
</dbReference>
<dbReference type="Gene3D" id="2.30.30.170">
    <property type="match status" value="1"/>
</dbReference>
<dbReference type="InterPro" id="IPR050491">
    <property type="entry name" value="AmpC-like"/>
</dbReference>
<comment type="subcellular location">
    <subcellularLocation>
        <location evidence="1">Membrane</location>
    </subcellularLocation>
</comment>
<evidence type="ECO:0000259" key="4">
    <source>
        <dbReference type="Pfam" id="PF00144"/>
    </source>
</evidence>
<dbReference type="Gene3D" id="3.40.710.10">
    <property type="entry name" value="DD-peptidase/beta-lactamase superfamily"/>
    <property type="match status" value="1"/>
</dbReference>
<protein>
    <submittedName>
        <fullName evidence="6">Serine hydrolase</fullName>
    </submittedName>
</protein>
<evidence type="ECO:0000313" key="6">
    <source>
        <dbReference type="EMBL" id="MFC6201171.1"/>
    </source>
</evidence>
<evidence type="ECO:0000256" key="3">
    <source>
        <dbReference type="ARBA" id="ARBA00023136"/>
    </source>
</evidence>
<sequence length="511" mass="56322">MRLLKVLSLALVSLALGLWLWPRASRELLAKTVYVTLKIPTVRVYSQVPTESTTGRGKVTQLPVGQPYLGTLHGSYLRVTTLNGQRVGWVARRSAQVVATKQPLKLTAVKLLNDRLVAHGGQQQVIVTAGGPPGTKIARKSWSKQGQALTTSEFQVIKRAKTAVGSYYLLQHNQHDYGWVSAQAFKAVSVHYQPIRETTWRHIDQLITAAGIQGTLLVAQANNARPSTRSYGMADQQTRRVNTAQTVYPIASLQKAMTGVLIGQLVAQHRLSLNTTLTRFYPHLTDASQITIQALLNHTSGIWMSEVAPAKTLSESDAIRWTLQHLTVTDQRRWHYCSANYTLLAGIIRQVTGRSYAANLAEHLLRPAGMTQTMTWHQFDEQNVVTPYLTTGAPATISAPLLSSELGAGDIGTTVLDYYRFVAAFNAGVFLSPAMQRQLTAMRTNTYAAGLYYGVDGAQHATGFDNNISNYYSRTASGDYTVVLFVNRGNHYRGKRLVNQILKSLQNGASR</sequence>
<keyword evidence="2" id="KW-0732">Signal</keyword>
<dbReference type="RefSeq" id="WP_137616875.1">
    <property type="nucleotide sequence ID" value="NZ_BJDI01000013.1"/>
</dbReference>
<dbReference type="Pfam" id="PF00144">
    <property type="entry name" value="Beta-lactamase"/>
    <property type="match status" value="1"/>
</dbReference>
<keyword evidence="6" id="KW-0378">Hydrolase</keyword>
<dbReference type="InterPro" id="IPR012338">
    <property type="entry name" value="Beta-lactam/transpept-like"/>
</dbReference>
<dbReference type="InterPro" id="IPR038200">
    <property type="entry name" value="GW_dom_sf"/>
</dbReference>
<evidence type="ECO:0000313" key="7">
    <source>
        <dbReference type="Proteomes" id="UP001596171"/>
    </source>
</evidence>
<proteinExistence type="predicted"/>
<feature type="domain" description="Beta-lactamase-related" evidence="4">
    <location>
        <begin position="201"/>
        <end position="452"/>
    </location>
</feature>
<name>A0ABW1SIU3_9LACO</name>
<reference evidence="7" key="1">
    <citation type="journal article" date="2019" name="Int. J. Syst. Evol. Microbiol.">
        <title>The Global Catalogue of Microorganisms (GCM) 10K type strain sequencing project: providing services to taxonomists for standard genome sequencing and annotation.</title>
        <authorList>
            <consortium name="The Broad Institute Genomics Platform"/>
            <consortium name="The Broad Institute Genome Sequencing Center for Infectious Disease"/>
            <person name="Wu L."/>
            <person name="Ma J."/>
        </authorList>
    </citation>
    <scope>NUCLEOTIDE SEQUENCE [LARGE SCALE GENOMIC DNA]</scope>
    <source>
        <strain evidence="7">CCM 8930</strain>
    </source>
</reference>
<dbReference type="EMBL" id="JBHSSE010000009">
    <property type="protein sequence ID" value="MFC6201171.1"/>
    <property type="molecule type" value="Genomic_DNA"/>
</dbReference>
<dbReference type="Proteomes" id="UP001596171">
    <property type="component" value="Unassembled WGS sequence"/>
</dbReference>
<dbReference type="SUPFAM" id="SSF82057">
    <property type="entry name" value="Prokaryotic SH3-related domain"/>
    <property type="match status" value="1"/>
</dbReference>
<organism evidence="6 7">
    <name type="scientific">Lactiplantibacillus nangangensis</name>
    <dbReference type="NCBI Taxonomy" id="2559917"/>
    <lineage>
        <taxon>Bacteria</taxon>
        <taxon>Bacillati</taxon>
        <taxon>Bacillota</taxon>
        <taxon>Bacilli</taxon>
        <taxon>Lactobacillales</taxon>
        <taxon>Lactobacillaceae</taxon>
        <taxon>Lactiplantibacillus</taxon>
    </lineage>
</organism>
<evidence type="ECO:0000256" key="2">
    <source>
        <dbReference type="ARBA" id="ARBA00022729"/>
    </source>
</evidence>
<keyword evidence="7" id="KW-1185">Reference proteome</keyword>
<dbReference type="PANTHER" id="PTHR46825">
    <property type="entry name" value="D-ALANYL-D-ALANINE-CARBOXYPEPTIDASE/ENDOPEPTIDASE AMPH"/>
    <property type="match status" value="1"/>
</dbReference>
<evidence type="ECO:0000256" key="1">
    <source>
        <dbReference type="ARBA" id="ARBA00004370"/>
    </source>
</evidence>